<sequence length="63" mass="7039">MASCPYPSHNWARANVANKTQQPATAAPSPTDIEHAMHTLSIDQPYSSWYMDKGETSHMTFTK</sequence>
<evidence type="ECO:0000313" key="2">
    <source>
        <dbReference type="EnsemblPlants" id="KEH26970"/>
    </source>
</evidence>
<protein>
    <submittedName>
        <fullName evidence="1 2">Uncharacterized protein</fullName>
    </submittedName>
</protein>
<reference evidence="2" key="3">
    <citation type="submission" date="2015-04" db="UniProtKB">
        <authorList>
            <consortium name="EnsemblPlants"/>
        </authorList>
    </citation>
    <scope>IDENTIFICATION</scope>
    <source>
        <strain evidence="2">cv. Jemalong A17</strain>
    </source>
</reference>
<evidence type="ECO:0000313" key="3">
    <source>
        <dbReference type="Proteomes" id="UP000002051"/>
    </source>
</evidence>
<dbReference type="AlphaFoldDB" id="A0A072UM97"/>
<name>A0A072UM97_MEDTR</name>
<dbReference type="Proteomes" id="UP000002051">
    <property type="component" value="Chromosome 6"/>
</dbReference>
<dbReference type="EnsemblPlants" id="KEH26970">
    <property type="protein sequence ID" value="KEH26970"/>
    <property type="gene ID" value="MTR_6g081380"/>
</dbReference>
<organism evidence="1 3">
    <name type="scientific">Medicago truncatula</name>
    <name type="common">Barrel medic</name>
    <name type="synonym">Medicago tribuloides</name>
    <dbReference type="NCBI Taxonomy" id="3880"/>
    <lineage>
        <taxon>Eukaryota</taxon>
        <taxon>Viridiplantae</taxon>
        <taxon>Streptophyta</taxon>
        <taxon>Embryophyta</taxon>
        <taxon>Tracheophyta</taxon>
        <taxon>Spermatophyta</taxon>
        <taxon>Magnoliopsida</taxon>
        <taxon>eudicotyledons</taxon>
        <taxon>Gunneridae</taxon>
        <taxon>Pentapetalae</taxon>
        <taxon>rosids</taxon>
        <taxon>fabids</taxon>
        <taxon>Fabales</taxon>
        <taxon>Fabaceae</taxon>
        <taxon>Papilionoideae</taxon>
        <taxon>50 kb inversion clade</taxon>
        <taxon>NPAAA clade</taxon>
        <taxon>Hologalegina</taxon>
        <taxon>IRL clade</taxon>
        <taxon>Trifolieae</taxon>
        <taxon>Medicago</taxon>
    </lineage>
</organism>
<dbReference type="EMBL" id="CM001222">
    <property type="protein sequence ID" value="KEH26970.1"/>
    <property type="molecule type" value="Genomic_DNA"/>
</dbReference>
<accession>A0A072UM97</accession>
<reference evidence="1 3" key="2">
    <citation type="journal article" date="2014" name="BMC Genomics">
        <title>An improved genome release (version Mt4.0) for the model legume Medicago truncatula.</title>
        <authorList>
            <person name="Tang H."/>
            <person name="Krishnakumar V."/>
            <person name="Bidwell S."/>
            <person name="Rosen B."/>
            <person name="Chan A."/>
            <person name="Zhou S."/>
            <person name="Gentzbittel L."/>
            <person name="Childs K.L."/>
            <person name="Yandell M."/>
            <person name="Gundlach H."/>
            <person name="Mayer K.F."/>
            <person name="Schwartz D.C."/>
            <person name="Town C.D."/>
        </authorList>
    </citation>
    <scope>GENOME REANNOTATION</scope>
    <source>
        <strain evidence="1">A17</strain>
        <strain evidence="2 3">cv. Jemalong A17</strain>
    </source>
</reference>
<evidence type="ECO:0000313" key="1">
    <source>
        <dbReference type="EMBL" id="KEH26970.1"/>
    </source>
</evidence>
<dbReference type="HOGENOM" id="CLU_2889192_0_0_1"/>
<gene>
    <name evidence="1" type="ordered locus">MTR_6g081380</name>
</gene>
<proteinExistence type="predicted"/>
<keyword evidence="3" id="KW-1185">Reference proteome</keyword>
<reference evidence="1 3" key="1">
    <citation type="journal article" date="2011" name="Nature">
        <title>The Medicago genome provides insight into the evolution of rhizobial symbioses.</title>
        <authorList>
            <person name="Young N.D."/>
            <person name="Debelle F."/>
            <person name="Oldroyd G.E."/>
            <person name="Geurts R."/>
            <person name="Cannon S.B."/>
            <person name="Udvardi M.K."/>
            <person name="Benedito V.A."/>
            <person name="Mayer K.F."/>
            <person name="Gouzy J."/>
            <person name="Schoof H."/>
            <person name="Van de Peer Y."/>
            <person name="Proost S."/>
            <person name="Cook D.R."/>
            <person name="Meyers B.C."/>
            <person name="Spannagl M."/>
            <person name="Cheung F."/>
            <person name="De Mita S."/>
            <person name="Krishnakumar V."/>
            <person name="Gundlach H."/>
            <person name="Zhou S."/>
            <person name="Mudge J."/>
            <person name="Bharti A.K."/>
            <person name="Murray J.D."/>
            <person name="Naoumkina M.A."/>
            <person name="Rosen B."/>
            <person name="Silverstein K.A."/>
            <person name="Tang H."/>
            <person name="Rombauts S."/>
            <person name="Zhao P.X."/>
            <person name="Zhou P."/>
            <person name="Barbe V."/>
            <person name="Bardou P."/>
            <person name="Bechner M."/>
            <person name="Bellec A."/>
            <person name="Berger A."/>
            <person name="Berges H."/>
            <person name="Bidwell S."/>
            <person name="Bisseling T."/>
            <person name="Choisne N."/>
            <person name="Couloux A."/>
            <person name="Denny R."/>
            <person name="Deshpande S."/>
            <person name="Dai X."/>
            <person name="Doyle J.J."/>
            <person name="Dudez A.M."/>
            <person name="Farmer A.D."/>
            <person name="Fouteau S."/>
            <person name="Franken C."/>
            <person name="Gibelin C."/>
            <person name="Gish J."/>
            <person name="Goldstein S."/>
            <person name="Gonzalez A.J."/>
            <person name="Green P.J."/>
            <person name="Hallab A."/>
            <person name="Hartog M."/>
            <person name="Hua A."/>
            <person name="Humphray S.J."/>
            <person name="Jeong D.H."/>
            <person name="Jing Y."/>
            <person name="Jocker A."/>
            <person name="Kenton S.M."/>
            <person name="Kim D.J."/>
            <person name="Klee K."/>
            <person name="Lai H."/>
            <person name="Lang C."/>
            <person name="Lin S."/>
            <person name="Macmil S.L."/>
            <person name="Magdelenat G."/>
            <person name="Matthews L."/>
            <person name="McCorrison J."/>
            <person name="Monaghan E.L."/>
            <person name="Mun J.H."/>
            <person name="Najar F.Z."/>
            <person name="Nicholson C."/>
            <person name="Noirot C."/>
            <person name="O'Bleness M."/>
            <person name="Paule C.R."/>
            <person name="Poulain J."/>
            <person name="Prion F."/>
            <person name="Qin B."/>
            <person name="Qu C."/>
            <person name="Retzel E.F."/>
            <person name="Riddle C."/>
            <person name="Sallet E."/>
            <person name="Samain S."/>
            <person name="Samson N."/>
            <person name="Sanders I."/>
            <person name="Saurat O."/>
            <person name="Scarpelli C."/>
            <person name="Schiex T."/>
            <person name="Segurens B."/>
            <person name="Severin A.J."/>
            <person name="Sherrier D.J."/>
            <person name="Shi R."/>
            <person name="Sims S."/>
            <person name="Singer S.R."/>
            <person name="Sinharoy S."/>
            <person name="Sterck L."/>
            <person name="Viollet A."/>
            <person name="Wang B.B."/>
            <person name="Wang K."/>
            <person name="Wang M."/>
            <person name="Wang X."/>
            <person name="Warfsmann J."/>
            <person name="Weissenbach J."/>
            <person name="White D.D."/>
            <person name="White J.D."/>
            <person name="Wiley G.B."/>
            <person name="Wincker P."/>
            <person name="Xing Y."/>
            <person name="Yang L."/>
            <person name="Yao Z."/>
            <person name="Ying F."/>
            <person name="Zhai J."/>
            <person name="Zhou L."/>
            <person name="Zuber A."/>
            <person name="Denarie J."/>
            <person name="Dixon R.A."/>
            <person name="May G.D."/>
            <person name="Schwartz D.C."/>
            <person name="Rogers J."/>
            <person name="Quetier F."/>
            <person name="Town C.D."/>
            <person name="Roe B.A."/>
        </authorList>
    </citation>
    <scope>NUCLEOTIDE SEQUENCE [LARGE SCALE GENOMIC DNA]</scope>
    <source>
        <strain evidence="1">A17</strain>
        <strain evidence="2 3">cv. Jemalong A17</strain>
    </source>
</reference>